<dbReference type="PANTHER" id="PTHR11941:SF54">
    <property type="entry name" value="ENOYL-COA HYDRATASE, MITOCHONDRIAL"/>
    <property type="match status" value="1"/>
</dbReference>
<dbReference type="CDD" id="cd06558">
    <property type="entry name" value="crotonase-like"/>
    <property type="match status" value="1"/>
</dbReference>
<organism evidence="1 2">
    <name type="scientific">Burkholderia stagnalis</name>
    <dbReference type="NCBI Taxonomy" id="1503054"/>
    <lineage>
        <taxon>Bacteria</taxon>
        <taxon>Pseudomonadati</taxon>
        <taxon>Pseudomonadota</taxon>
        <taxon>Betaproteobacteria</taxon>
        <taxon>Burkholderiales</taxon>
        <taxon>Burkholderiaceae</taxon>
        <taxon>Burkholderia</taxon>
        <taxon>Burkholderia cepacia complex</taxon>
    </lineage>
</organism>
<dbReference type="GO" id="GO:0016853">
    <property type="term" value="F:isomerase activity"/>
    <property type="evidence" value="ECO:0007669"/>
    <property type="project" value="UniProtKB-KW"/>
</dbReference>
<dbReference type="Pfam" id="PF00378">
    <property type="entry name" value="ECH_1"/>
    <property type="match status" value="1"/>
</dbReference>
<dbReference type="SUPFAM" id="SSF52096">
    <property type="entry name" value="ClpP/crotonase"/>
    <property type="match status" value="1"/>
</dbReference>
<proteinExistence type="predicted"/>
<name>A0A3P0E7Z2_9BURK</name>
<dbReference type="InterPro" id="IPR029045">
    <property type="entry name" value="ClpP/crotonase-like_dom_sf"/>
</dbReference>
<dbReference type="GO" id="GO:0006635">
    <property type="term" value="P:fatty acid beta-oxidation"/>
    <property type="evidence" value="ECO:0007669"/>
    <property type="project" value="TreeGrafter"/>
</dbReference>
<reference evidence="1 2" key="1">
    <citation type="submission" date="2019-09" db="EMBL/GenBank/DDBJ databases">
        <title>Draft genome sequences of 48 bacterial type strains from the CCUG.</title>
        <authorList>
            <person name="Tunovic T."/>
            <person name="Pineiro-Iglesias B."/>
            <person name="Unosson C."/>
            <person name="Inganas E."/>
            <person name="Ohlen M."/>
            <person name="Cardew S."/>
            <person name="Jensie-Markopoulos S."/>
            <person name="Salva-Serra F."/>
            <person name="Jaen-Luchoro D."/>
            <person name="Karlsson R."/>
            <person name="Svensson-Stadler L."/>
            <person name="Chun J."/>
            <person name="Moore E."/>
        </authorList>
    </citation>
    <scope>NUCLEOTIDE SEQUENCE [LARGE SCALE GENOMIC DNA]</scope>
    <source>
        <strain evidence="1 2">CCUG 65686</strain>
    </source>
</reference>
<dbReference type="InterPro" id="IPR001753">
    <property type="entry name" value="Enoyl-CoA_hydra/iso"/>
</dbReference>
<dbReference type="Proteomes" id="UP000473470">
    <property type="component" value="Unassembled WGS sequence"/>
</dbReference>
<dbReference type="EMBL" id="VZOK01000061">
    <property type="protein sequence ID" value="KAB0633802.1"/>
    <property type="molecule type" value="Genomic_DNA"/>
</dbReference>
<dbReference type="PANTHER" id="PTHR11941">
    <property type="entry name" value="ENOYL-COA HYDRATASE-RELATED"/>
    <property type="match status" value="1"/>
</dbReference>
<keyword evidence="1" id="KW-0413">Isomerase</keyword>
<dbReference type="Gene3D" id="3.90.226.10">
    <property type="entry name" value="2-enoyl-CoA Hydratase, Chain A, domain 1"/>
    <property type="match status" value="1"/>
</dbReference>
<evidence type="ECO:0000313" key="1">
    <source>
        <dbReference type="EMBL" id="KAB0633802.1"/>
    </source>
</evidence>
<comment type="caution">
    <text evidence="1">The sequence shown here is derived from an EMBL/GenBank/DDBJ whole genome shotgun (WGS) entry which is preliminary data.</text>
</comment>
<dbReference type="RefSeq" id="WP_063895678.1">
    <property type="nucleotide sequence ID" value="NZ_CABVPM010000077.1"/>
</dbReference>
<dbReference type="AlphaFoldDB" id="A0A3P0E7Z2"/>
<accession>A0A3P0E7Z2</accession>
<sequence length="251" mass="26854">MQIDFEPAADGVYVVTLNRPERMNALGSIGKRRLAQIWQEAENNAAVRAIVVHGAGPRAFCAGSDIKEIQESGEMVTTQVLADAIPSIGVRLTKPVIAALHGYTIGMGLTLAIHCDVRIAAPNSTLGFPEVQHGMLSGISAVNLPAIIGEAAALDLMLSARLIDAQEALTLGLVHQIHDDPYSVALELAKRMAGHSTAAMRLTKELVLCERARRVEAHFALVDSARKRVTDSEEYGDIVAHKPGAGRVRES</sequence>
<protein>
    <submittedName>
        <fullName evidence="1">Enoyl-CoA hydratase/isomerase family protein</fullName>
    </submittedName>
</protein>
<gene>
    <name evidence="1" type="ORF">F7R25_28770</name>
</gene>
<evidence type="ECO:0000313" key="2">
    <source>
        <dbReference type="Proteomes" id="UP000473470"/>
    </source>
</evidence>